<dbReference type="AlphaFoldDB" id="A0A1G8ATD6"/>
<gene>
    <name evidence="1" type="ORF">SAMN04487974_1406</name>
</gene>
<sequence length="90" mass="10015">MLLTARKLIQRKMLDVDADLRGTLRNFGLKVGAVGQAGFERRIRELAEGLPTLAAIVEPMLTIRRVMRQEFSRLHKMCSTSCGMIPSAGD</sequence>
<keyword evidence="2" id="KW-1185">Reference proteome</keyword>
<reference evidence="1 2" key="1">
    <citation type="submission" date="2016-10" db="EMBL/GenBank/DDBJ databases">
        <authorList>
            <person name="de Groot N.N."/>
        </authorList>
    </citation>
    <scope>NUCLEOTIDE SEQUENCE [LARGE SCALE GENOMIC DNA]</scope>
    <source>
        <strain evidence="1 2">CGMCC 1.10267</strain>
    </source>
</reference>
<dbReference type="STRING" id="440168.SAMN04487974_1406"/>
<dbReference type="Proteomes" id="UP000199495">
    <property type="component" value="Unassembled WGS sequence"/>
</dbReference>
<name>A0A1G8ATD6_9HYPH</name>
<protein>
    <recommendedName>
        <fullName evidence="3">Transposase</fullName>
    </recommendedName>
</protein>
<proteinExistence type="predicted"/>
<evidence type="ECO:0000313" key="1">
    <source>
        <dbReference type="EMBL" id="SDH24199.1"/>
    </source>
</evidence>
<dbReference type="EMBL" id="FNCS01000040">
    <property type="protein sequence ID" value="SDH24199.1"/>
    <property type="molecule type" value="Genomic_DNA"/>
</dbReference>
<accession>A0A1G8ATD6</accession>
<organism evidence="1 2">
    <name type="scientific">Pelagibacterium luteolum</name>
    <dbReference type="NCBI Taxonomy" id="440168"/>
    <lineage>
        <taxon>Bacteria</taxon>
        <taxon>Pseudomonadati</taxon>
        <taxon>Pseudomonadota</taxon>
        <taxon>Alphaproteobacteria</taxon>
        <taxon>Hyphomicrobiales</taxon>
        <taxon>Devosiaceae</taxon>
        <taxon>Pelagibacterium</taxon>
    </lineage>
</organism>
<evidence type="ECO:0008006" key="3">
    <source>
        <dbReference type="Google" id="ProtNLM"/>
    </source>
</evidence>
<evidence type="ECO:0000313" key="2">
    <source>
        <dbReference type="Proteomes" id="UP000199495"/>
    </source>
</evidence>